<keyword evidence="2" id="KW-0805">Transcription regulation</keyword>
<dbReference type="EnsemblProtists" id="EKX33889">
    <property type="protein sequence ID" value="EKX33889"/>
    <property type="gene ID" value="GUITHDRAFT_155915"/>
</dbReference>
<evidence type="ECO:0000256" key="3">
    <source>
        <dbReference type="ARBA" id="ARBA00023054"/>
    </source>
</evidence>
<feature type="compositionally biased region" description="Basic and acidic residues" evidence="7">
    <location>
        <begin position="62"/>
        <end position="77"/>
    </location>
</feature>
<keyword evidence="11" id="KW-1185">Reference proteome</keyword>
<reference evidence="11" key="2">
    <citation type="submission" date="2012-11" db="EMBL/GenBank/DDBJ databases">
        <authorList>
            <person name="Kuo A."/>
            <person name="Curtis B.A."/>
            <person name="Tanifuji G."/>
            <person name="Burki F."/>
            <person name="Gruber A."/>
            <person name="Irimia M."/>
            <person name="Maruyama S."/>
            <person name="Arias M.C."/>
            <person name="Ball S.G."/>
            <person name="Gile G.H."/>
            <person name="Hirakawa Y."/>
            <person name="Hopkins J.F."/>
            <person name="Rensing S.A."/>
            <person name="Schmutz J."/>
            <person name="Symeonidi A."/>
            <person name="Elias M."/>
            <person name="Eveleigh R.J."/>
            <person name="Herman E.K."/>
            <person name="Klute M.J."/>
            <person name="Nakayama T."/>
            <person name="Obornik M."/>
            <person name="Reyes-Prieto A."/>
            <person name="Armbrust E.V."/>
            <person name="Aves S.J."/>
            <person name="Beiko R.G."/>
            <person name="Coutinho P."/>
            <person name="Dacks J.B."/>
            <person name="Durnford D.G."/>
            <person name="Fast N.M."/>
            <person name="Green B.R."/>
            <person name="Grisdale C."/>
            <person name="Hempe F."/>
            <person name="Henrissat B."/>
            <person name="Hoppner M.P."/>
            <person name="Ishida K.-I."/>
            <person name="Kim E."/>
            <person name="Koreny L."/>
            <person name="Kroth P.G."/>
            <person name="Liu Y."/>
            <person name="Malik S.-B."/>
            <person name="Maier U.G."/>
            <person name="McRose D."/>
            <person name="Mock T."/>
            <person name="Neilson J.A."/>
            <person name="Onodera N.T."/>
            <person name="Poole A.M."/>
            <person name="Pritham E.J."/>
            <person name="Richards T.A."/>
            <person name="Rocap G."/>
            <person name="Roy S.W."/>
            <person name="Sarai C."/>
            <person name="Schaack S."/>
            <person name="Shirato S."/>
            <person name="Slamovits C.H."/>
            <person name="Spencer D.F."/>
            <person name="Suzuki S."/>
            <person name="Worden A.Z."/>
            <person name="Zauner S."/>
            <person name="Barry K."/>
            <person name="Bell C."/>
            <person name="Bharti A.K."/>
            <person name="Crow J.A."/>
            <person name="Grimwood J."/>
            <person name="Kramer R."/>
            <person name="Lindquist E."/>
            <person name="Lucas S."/>
            <person name="Salamov A."/>
            <person name="McFadden G.I."/>
            <person name="Lane C.E."/>
            <person name="Keeling P.J."/>
            <person name="Gray M.W."/>
            <person name="Grigoriev I.V."/>
            <person name="Archibald J.M."/>
        </authorList>
    </citation>
    <scope>NUCLEOTIDE SEQUENCE</scope>
    <source>
        <strain evidence="11">CCMP2712</strain>
    </source>
</reference>
<dbReference type="PANTHER" id="PTHR46373">
    <property type="entry name" value="PROTEIN RKD4"/>
    <property type="match status" value="1"/>
</dbReference>
<evidence type="ECO:0000313" key="10">
    <source>
        <dbReference type="EnsemblProtists" id="EKX33889"/>
    </source>
</evidence>
<evidence type="ECO:0000313" key="11">
    <source>
        <dbReference type="Proteomes" id="UP000011087"/>
    </source>
</evidence>
<dbReference type="RefSeq" id="XP_005820869.1">
    <property type="nucleotide sequence ID" value="XM_005820812.1"/>
</dbReference>
<evidence type="ECO:0000256" key="4">
    <source>
        <dbReference type="ARBA" id="ARBA00023125"/>
    </source>
</evidence>
<organism evidence="9">
    <name type="scientific">Guillardia theta (strain CCMP2712)</name>
    <name type="common">Cryptophyte</name>
    <dbReference type="NCBI Taxonomy" id="905079"/>
    <lineage>
        <taxon>Eukaryota</taxon>
        <taxon>Cryptophyceae</taxon>
        <taxon>Pyrenomonadales</taxon>
        <taxon>Geminigeraceae</taxon>
        <taxon>Guillardia</taxon>
    </lineage>
</organism>
<name>L1IDA4_GUITC</name>
<dbReference type="PROSITE" id="PS51519">
    <property type="entry name" value="RWP_RK"/>
    <property type="match status" value="1"/>
</dbReference>
<reference evidence="9 11" key="1">
    <citation type="journal article" date="2012" name="Nature">
        <title>Algal genomes reveal evolutionary mosaicism and the fate of nucleomorphs.</title>
        <authorList>
            <consortium name="DOE Joint Genome Institute"/>
            <person name="Curtis B.A."/>
            <person name="Tanifuji G."/>
            <person name="Burki F."/>
            <person name="Gruber A."/>
            <person name="Irimia M."/>
            <person name="Maruyama S."/>
            <person name="Arias M.C."/>
            <person name="Ball S.G."/>
            <person name="Gile G.H."/>
            <person name="Hirakawa Y."/>
            <person name="Hopkins J.F."/>
            <person name="Kuo A."/>
            <person name="Rensing S.A."/>
            <person name="Schmutz J."/>
            <person name="Symeonidi A."/>
            <person name="Elias M."/>
            <person name="Eveleigh R.J."/>
            <person name="Herman E.K."/>
            <person name="Klute M.J."/>
            <person name="Nakayama T."/>
            <person name="Obornik M."/>
            <person name="Reyes-Prieto A."/>
            <person name="Armbrust E.V."/>
            <person name="Aves S.J."/>
            <person name="Beiko R.G."/>
            <person name="Coutinho P."/>
            <person name="Dacks J.B."/>
            <person name="Durnford D.G."/>
            <person name="Fast N.M."/>
            <person name="Green B.R."/>
            <person name="Grisdale C.J."/>
            <person name="Hempel F."/>
            <person name="Henrissat B."/>
            <person name="Hoppner M.P."/>
            <person name="Ishida K."/>
            <person name="Kim E."/>
            <person name="Koreny L."/>
            <person name="Kroth P.G."/>
            <person name="Liu Y."/>
            <person name="Malik S.B."/>
            <person name="Maier U.G."/>
            <person name="McRose D."/>
            <person name="Mock T."/>
            <person name="Neilson J.A."/>
            <person name="Onodera N.T."/>
            <person name="Poole A.M."/>
            <person name="Pritham E.J."/>
            <person name="Richards T.A."/>
            <person name="Rocap G."/>
            <person name="Roy S.W."/>
            <person name="Sarai C."/>
            <person name="Schaack S."/>
            <person name="Shirato S."/>
            <person name="Slamovits C.H."/>
            <person name="Spencer D.F."/>
            <person name="Suzuki S."/>
            <person name="Worden A.Z."/>
            <person name="Zauner S."/>
            <person name="Barry K."/>
            <person name="Bell C."/>
            <person name="Bharti A.K."/>
            <person name="Crow J.A."/>
            <person name="Grimwood J."/>
            <person name="Kramer R."/>
            <person name="Lindquist E."/>
            <person name="Lucas S."/>
            <person name="Salamov A."/>
            <person name="McFadden G.I."/>
            <person name="Lane C.E."/>
            <person name="Keeling P.J."/>
            <person name="Gray M.W."/>
            <person name="Grigoriev I.V."/>
            <person name="Archibald J.M."/>
        </authorList>
    </citation>
    <scope>NUCLEOTIDE SEQUENCE</scope>
    <source>
        <strain evidence="9 11">CCMP2712</strain>
    </source>
</reference>
<feature type="non-terminal residue" evidence="9">
    <location>
        <position position="1"/>
    </location>
</feature>
<dbReference type="HOGENOM" id="CLU_1079438_0_0_1"/>
<dbReference type="Proteomes" id="UP000011087">
    <property type="component" value="Unassembled WGS sequence"/>
</dbReference>
<evidence type="ECO:0000313" key="9">
    <source>
        <dbReference type="EMBL" id="EKX33889.1"/>
    </source>
</evidence>
<dbReference type="EMBL" id="JH993126">
    <property type="protein sequence ID" value="EKX33889.1"/>
    <property type="molecule type" value="Genomic_DNA"/>
</dbReference>
<dbReference type="OrthoDB" id="6270329at2759"/>
<keyword evidence="5" id="KW-0804">Transcription</keyword>
<evidence type="ECO:0000256" key="1">
    <source>
        <dbReference type="ARBA" id="ARBA00004049"/>
    </source>
</evidence>
<reference evidence="10" key="3">
    <citation type="submission" date="2015-06" db="UniProtKB">
        <authorList>
            <consortium name="EnsemblProtists"/>
        </authorList>
    </citation>
    <scope>IDENTIFICATION</scope>
</reference>
<evidence type="ECO:0000256" key="6">
    <source>
        <dbReference type="ARBA" id="ARBA00023242"/>
    </source>
</evidence>
<sequence length="258" mass="28630">MQHHQSSRKTVGPSERQVWNSSWGMPEHDYWRAHILDSKLLASARSYSNSASKGHSMVSSRGAEDHYAAVGEQRVEEAESQPSSRLQQPIPPKKELIIFPRRKAGQLKRDADNVAPVQLTLQVLEDIANIPLVAAAKKLGISKTALKNACRNLGLDRWPFRRRLEHARQHGNVERESWINLQGSNDAASEEGQEEDDEMTSWTLAGRDAASRSQGSLGEQSRAKEEAKRGFHGADLTIETLAAKFEAEGSTTASTQKK</sequence>
<feature type="region of interest" description="Disordered" evidence="7">
    <location>
        <begin position="51"/>
        <end position="94"/>
    </location>
</feature>
<evidence type="ECO:0000256" key="5">
    <source>
        <dbReference type="ARBA" id="ARBA00023163"/>
    </source>
</evidence>
<dbReference type="GO" id="GO:0003700">
    <property type="term" value="F:DNA-binding transcription factor activity"/>
    <property type="evidence" value="ECO:0007669"/>
    <property type="project" value="InterPro"/>
</dbReference>
<dbReference type="InterPro" id="IPR044607">
    <property type="entry name" value="RKD-like"/>
</dbReference>
<keyword evidence="4" id="KW-0238">DNA-binding</keyword>
<dbReference type="GeneID" id="17290633"/>
<feature type="domain" description="RWP-RK" evidence="8">
    <location>
        <begin position="102"/>
        <end position="191"/>
    </location>
</feature>
<proteinExistence type="predicted"/>
<evidence type="ECO:0000256" key="7">
    <source>
        <dbReference type="SAM" id="MobiDB-lite"/>
    </source>
</evidence>
<dbReference type="Pfam" id="PF02042">
    <property type="entry name" value="RWP-RK"/>
    <property type="match status" value="1"/>
</dbReference>
<evidence type="ECO:0000256" key="2">
    <source>
        <dbReference type="ARBA" id="ARBA00023015"/>
    </source>
</evidence>
<evidence type="ECO:0000259" key="8">
    <source>
        <dbReference type="PROSITE" id="PS51519"/>
    </source>
</evidence>
<keyword evidence="3" id="KW-0175">Coiled coil</keyword>
<dbReference type="KEGG" id="gtt:GUITHDRAFT_155915"/>
<feature type="region of interest" description="Disordered" evidence="7">
    <location>
        <begin position="175"/>
        <end position="233"/>
    </location>
</feature>
<dbReference type="PaxDb" id="55529-EKX33889"/>
<accession>L1IDA4</accession>
<protein>
    <recommendedName>
        <fullName evidence="8">RWP-RK domain-containing protein</fullName>
    </recommendedName>
</protein>
<dbReference type="InterPro" id="IPR003035">
    <property type="entry name" value="RWP-RK_dom"/>
</dbReference>
<dbReference type="PANTHER" id="PTHR46373:SF31">
    <property type="entry name" value="RWP-RK DOMAIN-CONTAINING PROTEIN"/>
    <property type="match status" value="1"/>
</dbReference>
<keyword evidence="6" id="KW-0539">Nucleus</keyword>
<comment type="function">
    <text evidence="1">Putative transcription factor.</text>
</comment>
<feature type="compositionally biased region" description="Acidic residues" evidence="7">
    <location>
        <begin position="188"/>
        <end position="199"/>
    </location>
</feature>
<dbReference type="GO" id="GO:0003677">
    <property type="term" value="F:DNA binding"/>
    <property type="evidence" value="ECO:0007669"/>
    <property type="project" value="UniProtKB-KW"/>
</dbReference>
<gene>
    <name evidence="9" type="ORF">GUITHDRAFT_155915</name>
</gene>
<dbReference type="AlphaFoldDB" id="L1IDA4"/>